<dbReference type="RefSeq" id="WP_307020008.1">
    <property type="nucleotide sequence ID" value="NZ_JAUSUI010000004.1"/>
</dbReference>
<evidence type="ECO:0000313" key="4">
    <source>
        <dbReference type="Proteomes" id="UP001224682"/>
    </source>
</evidence>
<protein>
    <submittedName>
        <fullName evidence="3">Uncharacterized protein</fullName>
    </submittedName>
</protein>
<dbReference type="Proteomes" id="UP001224682">
    <property type="component" value="Unassembled WGS sequence"/>
</dbReference>
<evidence type="ECO:0000256" key="2">
    <source>
        <dbReference type="SAM" id="Phobius"/>
    </source>
</evidence>
<keyword evidence="2" id="KW-0812">Transmembrane</keyword>
<sequence length="78" mass="8035">MEHPNNGYGVSGGTGGANPERKPEGSTAQPTMTGTTTSKGPGETSSRSTGSLFPPRLYSFQALVAMGVLGFMVGRICR</sequence>
<evidence type="ECO:0000313" key="3">
    <source>
        <dbReference type="EMBL" id="MDQ0303299.1"/>
    </source>
</evidence>
<keyword evidence="2" id="KW-0472">Membrane</keyword>
<accession>A0ABU0BBT2</accession>
<feature type="transmembrane region" description="Helical" evidence="2">
    <location>
        <begin position="57"/>
        <end position="77"/>
    </location>
</feature>
<feature type="region of interest" description="Disordered" evidence="1">
    <location>
        <begin position="1"/>
        <end position="53"/>
    </location>
</feature>
<proteinExistence type="predicted"/>
<evidence type="ECO:0000256" key="1">
    <source>
        <dbReference type="SAM" id="MobiDB-lite"/>
    </source>
</evidence>
<dbReference type="EMBL" id="JAUSUI010000004">
    <property type="protein sequence ID" value="MDQ0303299.1"/>
    <property type="molecule type" value="Genomic_DNA"/>
</dbReference>
<reference evidence="3 4" key="1">
    <citation type="submission" date="2023-07" db="EMBL/GenBank/DDBJ databases">
        <title>Genomic Encyclopedia of Type Strains, Phase IV (KMG-IV): sequencing the most valuable type-strain genomes for metagenomic binning, comparative biology and taxonomic classification.</title>
        <authorList>
            <person name="Goeker M."/>
        </authorList>
    </citation>
    <scope>NUCLEOTIDE SEQUENCE [LARGE SCALE GENOMIC DNA]</scope>
    <source>
        <strain evidence="3 4">DSM 2457</strain>
    </source>
</reference>
<gene>
    <name evidence="3" type="ORF">J2S75_002329</name>
</gene>
<keyword evidence="4" id="KW-1185">Reference proteome</keyword>
<keyword evidence="2" id="KW-1133">Transmembrane helix</keyword>
<organism evidence="3 4">
    <name type="scientific">Ancylobacter polymorphus</name>
    <dbReference type="NCBI Taxonomy" id="223390"/>
    <lineage>
        <taxon>Bacteria</taxon>
        <taxon>Pseudomonadati</taxon>
        <taxon>Pseudomonadota</taxon>
        <taxon>Alphaproteobacteria</taxon>
        <taxon>Hyphomicrobiales</taxon>
        <taxon>Xanthobacteraceae</taxon>
        <taxon>Ancylobacter</taxon>
    </lineage>
</organism>
<feature type="compositionally biased region" description="Polar residues" evidence="1">
    <location>
        <begin position="26"/>
        <end position="51"/>
    </location>
</feature>
<name>A0ABU0BBT2_9HYPH</name>
<comment type="caution">
    <text evidence="3">The sequence shown here is derived from an EMBL/GenBank/DDBJ whole genome shotgun (WGS) entry which is preliminary data.</text>
</comment>